<dbReference type="GO" id="GO:0007009">
    <property type="term" value="P:plasma membrane organization"/>
    <property type="evidence" value="ECO:0007669"/>
    <property type="project" value="TreeGrafter"/>
</dbReference>
<dbReference type="Pfam" id="PF08150">
    <property type="entry name" value="FerB"/>
    <property type="match status" value="1"/>
</dbReference>
<dbReference type="PANTHER" id="PTHR12546">
    <property type="entry name" value="FER-1-LIKE"/>
    <property type="match status" value="1"/>
</dbReference>
<dbReference type="Pfam" id="PF08151">
    <property type="entry name" value="FerI"/>
    <property type="match status" value="1"/>
</dbReference>
<dbReference type="Proteomes" id="UP000633448">
    <property type="component" value="Unassembled WGS sequence"/>
</dbReference>
<reference evidence="7" key="1">
    <citation type="submission" date="2019-10" db="EMBL/GenBank/DDBJ databases">
        <title>Bird 10,000 Genomes (B10K) Project - Family phase.</title>
        <authorList>
            <person name="Zhang G."/>
        </authorList>
    </citation>
    <scope>NUCLEOTIDE SEQUENCE</scope>
    <source>
        <strain evidence="7">B10K-DU-002-53</strain>
        <tissue evidence="7">Muscle</tissue>
    </source>
</reference>
<feature type="non-terminal residue" evidence="7">
    <location>
        <position position="1"/>
    </location>
</feature>
<evidence type="ECO:0000256" key="3">
    <source>
        <dbReference type="ARBA" id="ARBA00022737"/>
    </source>
</evidence>
<feature type="domain" description="C2" evidence="6">
    <location>
        <begin position="164"/>
        <end position="299"/>
    </location>
</feature>
<dbReference type="InterPro" id="IPR012561">
    <property type="entry name" value="Ferlin_B-domain"/>
</dbReference>
<keyword evidence="2" id="KW-0812">Transmembrane</keyword>
<keyword evidence="5" id="KW-0472">Membrane</keyword>
<dbReference type="Gene3D" id="2.60.40.150">
    <property type="entry name" value="C2 domain"/>
    <property type="match status" value="3"/>
</dbReference>
<dbReference type="OrthoDB" id="10059618at2759"/>
<evidence type="ECO:0000256" key="5">
    <source>
        <dbReference type="ARBA" id="ARBA00023136"/>
    </source>
</evidence>
<evidence type="ECO:0000313" key="8">
    <source>
        <dbReference type="Proteomes" id="UP000633448"/>
    </source>
</evidence>
<sequence>LCSRSRLCSARDLFAIPTPQSFQVGINVIEAQKLVGVNINPFVVVKVGEEKRHTATQKSTNCPFYNEYFLFEFHEPRDILFHRLIEIAVFHSKTIPFLGTCIGMFKMDVETVYSQPDHRFFQKWAVISDPMDTRAGVKGFVKCSISVSARGDVVGFLPTSSSSRDEDIERNLLLPKRVPAERPWARVCIKLYRAEGLPSMNAGIMGGFSKIIGERKVFIDPYVQVSFCGQQGETSVETNTTEPEWNEQISFIEMFPPLSRKIKIQVLDDANVGDVAIATHYIDVQEISDPDRNGFNPTFGPAWVNLYGSPQNSALRDVHRDLNEGMGEGIFYRGRILMAITVDIFSSPSMAEKVTVEVEELHPLPENVLGRKEEFLLFAAFFEATMMDSSLSSKPVSFEISIGNYGKSEEVVTKGWQKVGKGEIKEEKQPLLDTGSDGELDAEVLTPTSAAQNKSVTKSQCPEPMEYDRSYSCLPMTHEKPCVYVWSYWEDHAWRLCISNWIVKLAERLEQGLDDVEKLLRRPKAKAEERLREVLEEFVAGCRQYSLSAEKKPMAHPNNLDRCRMKYLMRNIILCAKQGLRLRRRLTRDSVKEKVKETRRVLAKLRFLAKEPQCTLPDVLIWMLSSNKRMAYARIPAQNILYSVVEEEKGKDCAKIQTVFMKVPGLHTGEIFAKLEIYMWLGVTKYAKNCLAELPEEFKYLSESGEEIVQLSAHSPPSWLSRDDFSYFQLRAHLYQARGILPADDNGLSDPFARVVFSTHCQTTRMVEETLSPMWNELLLFDQLIIDGKKEELKTETPMVIINLFSHNKFGSPEFLGQAFAVPQVKLVDEPYTKPALQFFDFYRGTKAAGELIATFELIELDYSGYLEPSVSEDVEPREPDYLGDPRAGRFIIPGGVRPVLKEFRIEILFWGLRDLKRVNLFEVDEPQVIIECAGKKVESEVIVTYKENPNFTELVKHMDVDLPEQVYLHPPLSIFVVEKRAFGRTVLVGSHVVSDVMKFSPRELEEEPEDVPK</sequence>
<keyword evidence="4" id="KW-1133">Transmembrane helix</keyword>
<dbReference type="AlphaFoldDB" id="A0A851FB27"/>
<dbReference type="InterPro" id="IPR037720">
    <property type="entry name" value="C2B_Ferlin"/>
</dbReference>
<feature type="domain" description="C2" evidence="6">
    <location>
        <begin position="711"/>
        <end position="840"/>
    </location>
</feature>
<dbReference type="FunFam" id="2.60.40.150:FF:000034">
    <property type="entry name" value="otoferlin isoform X2"/>
    <property type="match status" value="1"/>
</dbReference>
<dbReference type="InterPro" id="IPR012968">
    <property type="entry name" value="FerIin_dom"/>
</dbReference>
<gene>
    <name evidence="7" type="primary">Fer1l4_2</name>
    <name evidence="7" type="ORF">PITSOR_R10865</name>
</gene>
<protein>
    <submittedName>
        <fullName evidence="7">FR1L4 protein</fullName>
    </submittedName>
</protein>
<dbReference type="PROSITE" id="PS50004">
    <property type="entry name" value="C2"/>
    <property type="match status" value="4"/>
</dbReference>
<keyword evidence="8" id="KW-1185">Reference proteome</keyword>
<feature type="domain" description="C2" evidence="6">
    <location>
        <begin position="887"/>
        <end position="1010"/>
    </location>
</feature>
<dbReference type="SUPFAM" id="SSF49562">
    <property type="entry name" value="C2 domain (Calcium/lipid-binding domain, CaLB)"/>
    <property type="match status" value="4"/>
</dbReference>
<dbReference type="GO" id="GO:0016020">
    <property type="term" value="C:membrane"/>
    <property type="evidence" value="ECO:0007669"/>
    <property type="project" value="UniProtKB-SubCell"/>
</dbReference>
<feature type="domain" description="C2" evidence="6">
    <location>
        <begin position="5"/>
        <end position="125"/>
    </location>
</feature>
<proteinExistence type="predicted"/>
<dbReference type="CDD" id="cd04017">
    <property type="entry name" value="C2D_Ferlin"/>
    <property type="match status" value="1"/>
</dbReference>
<dbReference type="SMART" id="SM01201">
    <property type="entry name" value="FerB"/>
    <property type="match status" value="1"/>
</dbReference>
<comment type="subcellular location">
    <subcellularLocation>
        <location evidence="1">Membrane</location>
        <topology evidence="1">Single-pass membrane protein</topology>
    </subcellularLocation>
</comment>
<organism evidence="7 8">
    <name type="scientific">Pitta sordida</name>
    <name type="common">Hooded pitta</name>
    <dbReference type="NCBI Taxonomy" id="9163"/>
    <lineage>
        <taxon>Eukaryota</taxon>
        <taxon>Metazoa</taxon>
        <taxon>Chordata</taxon>
        <taxon>Craniata</taxon>
        <taxon>Vertebrata</taxon>
        <taxon>Euteleostomi</taxon>
        <taxon>Archelosauria</taxon>
        <taxon>Archosauria</taxon>
        <taxon>Dinosauria</taxon>
        <taxon>Saurischia</taxon>
        <taxon>Theropoda</taxon>
        <taxon>Coelurosauria</taxon>
        <taxon>Aves</taxon>
        <taxon>Neognathae</taxon>
        <taxon>Neoaves</taxon>
        <taxon>Telluraves</taxon>
        <taxon>Australaves</taxon>
        <taxon>Passeriformes</taxon>
        <taxon>Pittidae</taxon>
        <taxon>Pitta</taxon>
    </lineage>
</organism>
<dbReference type="InterPro" id="IPR035892">
    <property type="entry name" value="C2_domain_sf"/>
</dbReference>
<evidence type="ECO:0000256" key="1">
    <source>
        <dbReference type="ARBA" id="ARBA00004167"/>
    </source>
</evidence>
<accession>A0A851FB27</accession>
<evidence type="ECO:0000259" key="6">
    <source>
        <dbReference type="PROSITE" id="PS50004"/>
    </source>
</evidence>
<evidence type="ECO:0000256" key="2">
    <source>
        <dbReference type="ARBA" id="ARBA00022692"/>
    </source>
</evidence>
<dbReference type="Pfam" id="PF00168">
    <property type="entry name" value="C2"/>
    <property type="match status" value="3"/>
</dbReference>
<dbReference type="InterPro" id="IPR037722">
    <property type="entry name" value="C2C_Ferlin"/>
</dbReference>
<dbReference type="CDD" id="cd04018">
    <property type="entry name" value="C2C_Ferlin"/>
    <property type="match status" value="1"/>
</dbReference>
<evidence type="ECO:0000256" key="4">
    <source>
        <dbReference type="ARBA" id="ARBA00022989"/>
    </source>
</evidence>
<feature type="non-terminal residue" evidence="7">
    <location>
        <position position="1014"/>
    </location>
</feature>
<dbReference type="InterPro" id="IPR000008">
    <property type="entry name" value="C2_dom"/>
</dbReference>
<dbReference type="SMART" id="SM00239">
    <property type="entry name" value="C2"/>
    <property type="match status" value="3"/>
</dbReference>
<dbReference type="EMBL" id="WEKX01012679">
    <property type="protein sequence ID" value="NWI90210.1"/>
    <property type="molecule type" value="Genomic_DNA"/>
</dbReference>
<comment type="caution">
    <text evidence="7">The sequence shown here is derived from an EMBL/GenBank/DDBJ whole genome shotgun (WGS) entry which is preliminary data.</text>
</comment>
<dbReference type="CDD" id="cd04011">
    <property type="entry name" value="C2B_Ferlin"/>
    <property type="match status" value="1"/>
</dbReference>
<keyword evidence="3" id="KW-0677">Repeat</keyword>
<evidence type="ECO:0000313" key="7">
    <source>
        <dbReference type="EMBL" id="NWI90210.1"/>
    </source>
</evidence>
<name>A0A851FB27_PITSO</name>
<dbReference type="SMART" id="SM01202">
    <property type="entry name" value="FerI"/>
    <property type="match status" value="1"/>
</dbReference>
<dbReference type="PANTHER" id="PTHR12546:SF36">
    <property type="entry name" value="FER-1-LIKE PROTEIN 4"/>
    <property type="match status" value="1"/>
</dbReference>
<dbReference type="InterPro" id="IPR037723">
    <property type="entry name" value="C2D_Ferlin"/>
</dbReference>
<dbReference type="InterPro" id="IPR037721">
    <property type="entry name" value="Ferlin"/>
</dbReference>